<dbReference type="EMBL" id="CP038145">
    <property type="protein sequence ID" value="QBQ63803.1"/>
    <property type="molecule type" value="Genomic_DNA"/>
</dbReference>
<reference evidence="1 2" key="1">
    <citation type="submission" date="2019-03" db="EMBL/GenBank/DDBJ databases">
        <authorList>
            <person name="Che Y."/>
            <person name="Zhou L."/>
        </authorList>
    </citation>
    <scope>NUCLEOTIDE SEQUENCE [LARGE SCALE GENOMIC DNA]</scope>
    <source>
        <strain evidence="1 2">AIFJ1607</strain>
    </source>
</reference>
<name>A0A4P7CFL8_9PAST</name>
<accession>A0A4P7CFL8</accession>
<dbReference type="Proteomes" id="UP000294444">
    <property type="component" value="Chromosome"/>
</dbReference>
<dbReference type="KEGG" id="aio:EXH44_05915"/>
<evidence type="ECO:0000313" key="2">
    <source>
        <dbReference type="Proteomes" id="UP000294444"/>
    </source>
</evidence>
<sequence length="66" mass="7266">MKLSITKKTVLIVAMLSAVTTTYAAMGFLIREEVSGTNKICYYDVLGSTRTINISSYSVCPVSYNF</sequence>
<gene>
    <name evidence="1" type="ORF">EXH44_05915</name>
</gene>
<protein>
    <submittedName>
        <fullName evidence="1">Uncharacterized protein</fullName>
    </submittedName>
</protein>
<keyword evidence="2" id="KW-1185">Reference proteome</keyword>
<dbReference type="AlphaFoldDB" id="A0A4P7CFL8"/>
<organism evidence="1 2">
    <name type="scientific">Actinobacillus indolicus</name>
    <dbReference type="NCBI Taxonomy" id="51049"/>
    <lineage>
        <taxon>Bacteria</taxon>
        <taxon>Pseudomonadati</taxon>
        <taxon>Pseudomonadota</taxon>
        <taxon>Gammaproteobacteria</taxon>
        <taxon>Pasteurellales</taxon>
        <taxon>Pasteurellaceae</taxon>
        <taxon>Actinobacillus</taxon>
    </lineage>
</organism>
<dbReference type="RefSeq" id="WP_162856657.1">
    <property type="nucleotide sequence ID" value="NZ_CP038145.1"/>
</dbReference>
<evidence type="ECO:0000313" key="1">
    <source>
        <dbReference type="EMBL" id="QBQ63803.1"/>
    </source>
</evidence>
<proteinExistence type="predicted"/>